<protein>
    <submittedName>
        <fullName evidence="2">Uncharacterized protein</fullName>
    </submittedName>
</protein>
<organism evidence="2 3">
    <name type="scientific">Corchorus capsularis</name>
    <name type="common">Jute</name>
    <dbReference type="NCBI Taxonomy" id="210143"/>
    <lineage>
        <taxon>Eukaryota</taxon>
        <taxon>Viridiplantae</taxon>
        <taxon>Streptophyta</taxon>
        <taxon>Embryophyta</taxon>
        <taxon>Tracheophyta</taxon>
        <taxon>Spermatophyta</taxon>
        <taxon>Magnoliopsida</taxon>
        <taxon>eudicotyledons</taxon>
        <taxon>Gunneridae</taxon>
        <taxon>Pentapetalae</taxon>
        <taxon>rosids</taxon>
        <taxon>malvids</taxon>
        <taxon>Malvales</taxon>
        <taxon>Malvaceae</taxon>
        <taxon>Grewioideae</taxon>
        <taxon>Apeibeae</taxon>
        <taxon>Corchorus</taxon>
    </lineage>
</organism>
<gene>
    <name evidence="2" type="ORF">CCACVL1_21482</name>
</gene>
<sequence>MGSQKFKISWGLGPGEETENRQELRGTLQKAERKGRRDGRSILGNKSVGDSVKARFWWPPLEEN</sequence>
<name>A0A1R3H5D0_COCAP</name>
<dbReference type="Proteomes" id="UP000188268">
    <property type="component" value="Unassembled WGS sequence"/>
</dbReference>
<feature type="region of interest" description="Disordered" evidence="1">
    <location>
        <begin position="1"/>
        <end position="45"/>
    </location>
</feature>
<comment type="caution">
    <text evidence="2">The sequence shown here is derived from an EMBL/GenBank/DDBJ whole genome shotgun (WGS) entry which is preliminary data.</text>
</comment>
<accession>A0A1R3H5D0</accession>
<evidence type="ECO:0000313" key="2">
    <source>
        <dbReference type="EMBL" id="OMO65575.1"/>
    </source>
</evidence>
<evidence type="ECO:0000313" key="3">
    <source>
        <dbReference type="Proteomes" id="UP000188268"/>
    </source>
</evidence>
<keyword evidence="3" id="KW-1185">Reference proteome</keyword>
<evidence type="ECO:0000256" key="1">
    <source>
        <dbReference type="SAM" id="MobiDB-lite"/>
    </source>
</evidence>
<dbReference type="EMBL" id="AWWV01012618">
    <property type="protein sequence ID" value="OMO65575.1"/>
    <property type="molecule type" value="Genomic_DNA"/>
</dbReference>
<proteinExistence type="predicted"/>
<dbReference type="Gramene" id="OMO65575">
    <property type="protein sequence ID" value="OMO65575"/>
    <property type="gene ID" value="CCACVL1_21482"/>
</dbReference>
<reference evidence="2 3" key="1">
    <citation type="submission" date="2013-09" db="EMBL/GenBank/DDBJ databases">
        <title>Corchorus capsularis genome sequencing.</title>
        <authorList>
            <person name="Alam M."/>
            <person name="Haque M.S."/>
            <person name="Islam M.S."/>
            <person name="Emdad E.M."/>
            <person name="Islam M.M."/>
            <person name="Ahmed B."/>
            <person name="Halim A."/>
            <person name="Hossen Q.M.M."/>
            <person name="Hossain M.Z."/>
            <person name="Ahmed R."/>
            <person name="Khan M.M."/>
            <person name="Islam R."/>
            <person name="Rashid M.M."/>
            <person name="Khan S.A."/>
            <person name="Rahman M.S."/>
            <person name="Alam M."/>
        </authorList>
    </citation>
    <scope>NUCLEOTIDE SEQUENCE [LARGE SCALE GENOMIC DNA]</scope>
    <source>
        <strain evidence="3">cv. CVL-1</strain>
        <tissue evidence="2">Whole seedling</tissue>
    </source>
</reference>
<dbReference type="AlphaFoldDB" id="A0A1R3H5D0"/>